<evidence type="ECO:0000259" key="13">
    <source>
        <dbReference type="PROSITE" id="PS51805"/>
    </source>
</evidence>
<evidence type="ECO:0000256" key="6">
    <source>
        <dbReference type="ARBA" id="ARBA00022833"/>
    </source>
</evidence>
<dbReference type="PANTHER" id="PTHR13763">
    <property type="entry name" value="BREAST CANCER TYPE 1 SUSCEPTIBILITY PROTEIN BRCA1"/>
    <property type="match status" value="1"/>
</dbReference>
<evidence type="ECO:0000313" key="16">
    <source>
        <dbReference type="Proteomes" id="UP000215914"/>
    </source>
</evidence>
<feature type="compositionally biased region" description="Basic and acidic residues" evidence="10">
    <location>
        <begin position="204"/>
        <end position="252"/>
    </location>
</feature>
<comment type="subcellular location">
    <subcellularLocation>
        <location evidence="1">Nucleus</location>
    </subcellularLocation>
</comment>
<reference evidence="15" key="2">
    <citation type="submission" date="2017-02" db="EMBL/GenBank/DDBJ databases">
        <title>Sunflower complete genome.</title>
        <authorList>
            <person name="Langlade N."/>
            <person name="Munos S."/>
        </authorList>
    </citation>
    <scope>NUCLEOTIDE SEQUENCE [LARGE SCALE GENOMIC DNA]</scope>
    <source>
        <tissue evidence="15">Leaves</tissue>
    </source>
</reference>
<protein>
    <submittedName>
        <fullName evidence="14">Chromatin regulator PHD family</fullName>
    </submittedName>
    <submittedName>
        <fullName evidence="15">Putative breast cancer associated RING 1</fullName>
    </submittedName>
</protein>
<keyword evidence="4" id="KW-0227">DNA damage</keyword>
<keyword evidence="8" id="KW-0539">Nucleus</keyword>
<reference evidence="14 16" key="1">
    <citation type="journal article" date="2017" name="Nature">
        <title>The sunflower genome provides insights into oil metabolism, flowering and Asterid evolution.</title>
        <authorList>
            <person name="Badouin H."/>
            <person name="Gouzy J."/>
            <person name="Grassa C.J."/>
            <person name="Murat F."/>
            <person name="Staton S.E."/>
            <person name="Cottret L."/>
            <person name="Lelandais-Briere C."/>
            <person name="Owens G.L."/>
            <person name="Carrere S."/>
            <person name="Mayjonade B."/>
            <person name="Legrand L."/>
            <person name="Gill N."/>
            <person name="Kane N.C."/>
            <person name="Bowers J.E."/>
            <person name="Hubner S."/>
            <person name="Bellec A."/>
            <person name="Berard A."/>
            <person name="Berges H."/>
            <person name="Blanchet N."/>
            <person name="Boniface M.C."/>
            <person name="Brunel D."/>
            <person name="Catrice O."/>
            <person name="Chaidir N."/>
            <person name="Claudel C."/>
            <person name="Donnadieu C."/>
            <person name="Faraut T."/>
            <person name="Fievet G."/>
            <person name="Helmstetter N."/>
            <person name="King M."/>
            <person name="Knapp S.J."/>
            <person name="Lai Z."/>
            <person name="Le Paslier M.C."/>
            <person name="Lippi Y."/>
            <person name="Lorenzon L."/>
            <person name="Mandel J.R."/>
            <person name="Marage G."/>
            <person name="Marchand G."/>
            <person name="Marquand E."/>
            <person name="Bret-Mestries E."/>
            <person name="Morien E."/>
            <person name="Nambeesan S."/>
            <person name="Nguyen T."/>
            <person name="Pegot-Espagnet P."/>
            <person name="Pouilly N."/>
            <person name="Raftis F."/>
            <person name="Sallet E."/>
            <person name="Schiex T."/>
            <person name="Thomas J."/>
            <person name="Vandecasteele C."/>
            <person name="Vares D."/>
            <person name="Vear F."/>
            <person name="Vautrin S."/>
            <person name="Crespi M."/>
            <person name="Mangin B."/>
            <person name="Burke J.M."/>
            <person name="Salse J."/>
            <person name="Munos S."/>
            <person name="Vincourt P."/>
            <person name="Rieseberg L.H."/>
            <person name="Langlade N.B."/>
        </authorList>
    </citation>
    <scope>NUCLEOTIDE SEQUENCE [LARGE SCALE GENOMIC DNA]</scope>
    <source>
        <strain evidence="16">cv. SF193</strain>
        <tissue evidence="14">Leaves</tissue>
    </source>
</reference>
<dbReference type="InterPro" id="IPR001841">
    <property type="entry name" value="Znf_RING"/>
</dbReference>
<evidence type="ECO:0000256" key="10">
    <source>
        <dbReference type="SAM" id="MobiDB-lite"/>
    </source>
</evidence>
<evidence type="ECO:0000256" key="9">
    <source>
        <dbReference type="PROSITE-ProRule" id="PRU00175"/>
    </source>
</evidence>
<name>A0A251T5J0_HELAN</name>
<dbReference type="AlphaFoldDB" id="A0A251T5J0"/>
<dbReference type="Pfam" id="PF00533">
    <property type="entry name" value="BRCT"/>
    <property type="match status" value="1"/>
</dbReference>
<keyword evidence="6" id="KW-0862">Zinc</keyword>
<dbReference type="PANTHER" id="PTHR13763:SF9">
    <property type="entry name" value="BRCA1-ASSOCIATED RING DOMAIN PROTEIN 1"/>
    <property type="match status" value="1"/>
</dbReference>
<feature type="domain" description="BRCT" evidence="12">
    <location>
        <begin position="554"/>
        <end position="671"/>
    </location>
</feature>
<proteinExistence type="predicted"/>
<dbReference type="STRING" id="4232.A0A251T5J0"/>
<dbReference type="PROSITE" id="PS50172">
    <property type="entry name" value="BRCT"/>
    <property type="match status" value="2"/>
</dbReference>
<dbReference type="GO" id="GO:0045944">
    <property type="term" value="P:positive regulation of transcription by RNA polymerase II"/>
    <property type="evidence" value="ECO:0000318"/>
    <property type="project" value="GO_Central"/>
</dbReference>
<dbReference type="GO" id="GO:0004842">
    <property type="term" value="F:ubiquitin-protein transferase activity"/>
    <property type="evidence" value="ECO:0000318"/>
    <property type="project" value="GO_Central"/>
</dbReference>
<dbReference type="OrthoDB" id="2384350at2759"/>
<dbReference type="FunFam" id="3.40.50.10190:FF:000006">
    <property type="entry name" value="Breast cancer type 1 susceptibility protein homolog"/>
    <property type="match status" value="1"/>
</dbReference>
<feature type="region of interest" description="Disordered" evidence="10">
    <location>
        <begin position="193"/>
        <end position="283"/>
    </location>
</feature>
<organism evidence="15 16">
    <name type="scientific">Helianthus annuus</name>
    <name type="common">Common sunflower</name>
    <dbReference type="NCBI Taxonomy" id="4232"/>
    <lineage>
        <taxon>Eukaryota</taxon>
        <taxon>Viridiplantae</taxon>
        <taxon>Streptophyta</taxon>
        <taxon>Embryophyta</taxon>
        <taxon>Tracheophyta</taxon>
        <taxon>Spermatophyta</taxon>
        <taxon>Magnoliopsida</taxon>
        <taxon>eudicotyledons</taxon>
        <taxon>Gunneridae</taxon>
        <taxon>Pentapetalae</taxon>
        <taxon>asterids</taxon>
        <taxon>campanulids</taxon>
        <taxon>Asterales</taxon>
        <taxon>Asteraceae</taxon>
        <taxon>Asteroideae</taxon>
        <taxon>Heliantheae alliance</taxon>
        <taxon>Heliantheae</taxon>
        <taxon>Helianthus</taxon>
    </lineage>
</organism>
<dbReference type="SUPFAM" id="SSF57850">
    <property type="entry name" value="RING/U-box"/>
    <property type="match status" value="1"/>
</dbReference>
<evidence type="ECO:0000259" key="12">
    <source>
        <dbReference type="PROSITE" id="PS50172"/>
    </source>
</evidence>
<dbReference type="PROSITE" id="PS50089">
    <property type="entry name" value="ZF_RING_2"/>
    <property type="match status" value="1"/>
</dbReference>
<evidence type="ECO:0000313" key="14">
    <source>
        <dbReference type="EMBL" id="KAF5799732.1"/>
    </source>
</evidence>
<dbReference type="Gramene" id="mRNA:HanXRQr2_Chr07g0307921">
    <property type="protein sequence ID" value="mRNA:HanXRQr2_Chr07g0307921"/>
    <property type="gene ID" value="HanXRQr2_Chr07g0307921"/>
</dbReference>
<dbReference type="Gene3D" id="3.30.40.10">
    <property type="entry name" value="Zinc/RING finger domain, C3HC4 (zinc finger)"/>
    <property type="match status" value="2"/>
</dbReference>
<feature type="domain" description="PHD-type" evidence="13">
    <location>
        <begin position="294"/>
        <end position="409"/>
    </location>
</feature>
<dbReference type="Gene3D" id="3.40.50.10190">
    <property type="entry name" value="BRCT domain"/>
    <property type="match status" value="2"/>
</dbReference>
<keyword evidence="3" id="KW-0677">Repeat</keyword>
<evidence type="ECO:0000259" key="11">
    <source>
        <dbReference type="PROSITE" id="PS50089"/>
    </source>
</evidence>
<dbReference type="GO" id="GO:0008270">
    <property type="term" value="F:zinc ion binding"/>
    <property type="evidence" value="ECO:0007669"/>
    <property type="project" value="UniProtKB-KW"/>
</dbReference>
<evidence type="ECO:0000256" key="7">
    <source>
        <dbReference type="ARBA" id="ARBA00023204"/>
    </source>
</evidence>
<dbReference type="GO" id="GO:0070531">
    <property type="term" value="C:BRCA1-A complex"/>
    <property type="evidence" value="ECO:0000318"/>
    <property type="project" value="GO_Central"/>
</dbReference>
<dbReference type="SMART" id="SM00184">
    <property type="entry name" value="RING"/>
    <property type="match status" value="1"/>
</dbReference>
<dbReference type="InterPro" id="IPR013083">
    <property type="entry name" value="Znf_RING/FYVE/PHD"/>
</dbReference>
<feature type="compositionally biased region" description="Polar residues" evidence="10">
    <location>
        <begin position="253"/>
        <end position="270"/>
    </location>
</feature>
<sequence>MEEAQRLINPWVLHLQKLGLELKCPICLQLFNRPVLLPCSHIFCSSCQIGMECAVCKHSYIDREVKPAPFMENIVSIYRNLEATFTITSHVIHPVCSDIGKASVQDVNNSLKKENGVITKEGNSSNDQSTTLQTAVPDLTFGSLETLEKCITPESVKKQEFKASGSSSKVQVAHDKHVETRVDGVGFIPMEQLSPPLSCSDPNSNHEDSVRYSLKRPAEKDASGAKSNNHEGKRQKETDDRSDDMKTERNVHLETNLSSENVATASCNSETESKKPVSGGQTDQMDLKSNPCAFCQCSKISEGSGALMAYAHGKEVKGNVSNFAKVTYVHEKCTEWAPQIYFHKGTVKNLESEVARASKLKCTSCGKKGAVLGCYVKSCQRTYHVPCAYDIPDCRWDCIDFLLLCPNHVSHKFPKEKKSKAKKQVTEKTISTNVNRCTTLQDGGKNLVLCGSALSAEQKFMMVDFARTNGALVLKYWRDNVTHVIAATDANGACTRTLKVLMAILNGKWVVTMEWLKACVDAGRVVNEEPYEVRLDTHGCSGGPTAGRLRALNNAPKLFNNTKFYFVGDFVQAFKSDLINLVKTAGGTISETKDQLLSSDHGGVGLDHATYVVYNADLSICAVVENEDSIKAQRLAAAEGVAQECGSRVVGHTWILESIAACSLLPLTSRV</sequence>
<dbReference type="InterPro" id="IPR001357">
    <property type="entry name" value="BRCT_dom"/>
</dbReference>
<keyword evidence="7" id="KW-0234">DNA repair</keyword>
<dbReference type="Pfam" id="PF13771">
    <property type="entry name" value="zf-HC5HC2H"/>
    <property type="match status" value="1"/>
</dbReference>
<dbReference type="Pfam" id="PF13445">
    <property type="entry name" value="zf-RING_UBOX"/>
    <property type="match status" value="1"/>
</dbReference>
<accession>A0A251T5J0</accession>
<evidence type="ECO:0000256" key="3">
    <source>
        <dbReference type="ARBA" id="ARBA00022737"/>
    </source>
</evidence>
<dbReference type="InterPro" id="IPR036420">
    <property type="entry name" value="BRCT_dom_sf"/>
</dbReference>
<dbReference type="GO" id="GO:0031436">
    <property type="term" value="C:BRCA1-BARD1 complex"/>
    <property type="evidence" value="ECO:0000318"/>
    <property type="project" value="GO_Central"/>
</dbReference>
<evidence type="ECO:0000256" key="5">
    <source>
        <dbReference type="ARBA" id="ARBA00022771"/>
    </source>
</evidence>
<dbReference type="InterPro" id="IPR031099">
    <property type="entry name" value="BRCA1-associated"/>
</dbReference>
<evidence type="ECO:0000256" key="8">
    <source>
        <dbReference type="ARBA" id="ARBA00023242"/>
    </source>
</evidence>
<gene>
    <name evidence="15" type="primary">ATBARD1</name>
    <name evidence="15" type="ORF">HannXRQ_Chr12g0385601</name>
    <name evidence="14" type="ORF">HanXRQr2_Chr07g0307921</name>
</gene>
<dbReference type="CDD" id="cd15571">
    <property type="entry name" value="ePHD"/>
    <property type="match status" value="1"/>
</dbReference>
<dbReference type="Proteomes" id="UP000215914">
    <property type="component" value="Chromosome 12"/>
</dbReference>
<keyword evidence="16" id="KW-1185">Reference proteome</keyword>
<dbReference type="SUPFAM" id="SSF52113">
    <property type="entry name" value="BRCT domain"/>
    <property type="match status" value="2"/>
</dbReference>
<dbReference type="GO" id="GO:0000724">
    <property type="term" value="P:double-strand break repair via homologous recombination"/>
    <property type="evidence" value="ECO:0000318"/>
    <property type="project" value="GO_Central"/>
</dbReference>
<evidence type="ECO:0000313" key="15">
    <source>
        <dbReference type="EMBL" id="OTG06427.1"/>
    </source>
</evidence>
<evidence type="ECO:0000256" key="4">
    <source>
        <dbReference type="ARBA" id="ARBA00022763"/>
    </source>
</evidence>
<dbReference type="InterPro" id="IPR027370">
    <property type="entry name" value="Znf-RING_euk"/>
</dbReference>
<keyword evidence="5 9" id="KW-0863">Zinc-finger</keyword>
<feature type="domain" description="RING-type" evidence="11">
    <location>
        <begin position="24"/>
        <end position="57"/>
    </location>
</feature>
<dbReference type="PROSITE" id="PS51805">
    <property type="entry name" value="EPHD"/>
    <property type="match status" value="1"/>
</dbReference>
<dbReference type="SMART" id="SM00292">
    <property type="entry name" value="BRCT"/>
    <property type="match status" value="2"/>
</dbReference>
<evidence type="ECO:0000256" key="1">
    <source>
        <dbReference type="ARBA" id="ARBA00004123"/>
    </source>
</evidence>
<dbReference type="EMBL" id="CM007901">
    <property type="protein sequence ID" value="OTG06427.1"/>
    <property type="molecule type" value="Genomic_DNA"/>
</dbReference>
<dbReference type="InParanoid" id="A0A251T5J0"/>
<evidence type="ECO:0000256" key="2">
    <source>
        <dbReference type="ARBA" id="ARBA00022723"/>
    </source>
</evidence>
<dbReference type="FunCoup" id="A0A251T5J0">
    <property type="interactions" value="355"/>
</dbReference>
<dbReference type="CDD" id="cd17734">
    <property type="entry name" value="BRCT_Bard1_rpt1"/>
    <property type="match status" value="1"/>
</dbReference>
<keyword evidence="2" id="KW-0479">Metal-binding</keyword>
<reference evidence="14" key="3">
    <citation type="submission" date="2020-06" db="EMBL/GenBank/DDBJ databases">
        <title>Helianthus annuus Genome sequencing and assembly Release 2.</title>
        <authorList>
            <person name="Gouzy J."/>
            <person name="Langlade N."/>
            <person name="Munos S."/>
        </authorList>
    </citation>
    <scope>NUCLEOTIDE SEQUENCE</scope>
    <source>
        <tissue evidence="14">Leaves</tissue>
    </source>
</reference>
<feature type="domain" description="BRCT" evidence="12">
    <location>
        <begin position="444"/>
        <end position="533"/>
    </location>
</feature>
<dbReference type="InterPro" id="IPR034732">
    <property type="entry name" value="EPHD"/>
</dbReference>
<dbReference type="OMA" id="NQQRESC"/>
<dbReference type="EMBL" id="MNCJ02000322">
    <property type="protein sequence ID" value="KAF5799732.1"/>
    <property type="molecule type" value="Genomic_DNA"/>
</dbReference>